<feature type="domain" description="KilA-N DNA-binding" evidence="2">
    <location>
        <begin position="28"/>
        <end position="108"/>
    </location>
</feature>
<dbReference type="Pfam" id="PF10543">
    <property type="entry name" value="ORF6N"/>
    <property type="match status" value="1"/>
</dbReference>
<feature type="domain" description="Antirepressor protein C-terminal" evidence="1">
    <location>
        <begin position="168"/>
        <end position="278"/>
    </location>
</feature>
<keyword evidence="4" id="KW-1185">Reference proteome</keyword>
<proteinExistence type="predicted"/>
<evidence type="ECO:0000259" key="1">
    <source>
        <dbReference type="Pfam" id="PF03374"/>
    </source>
</evidence>
<evidence type="ECO:0000313" key="3">
    <source>
        <dbReference type="EMBL" id="USG63977.1"/>
    </source>
</evidence>
<reference evidence="3" key="1">
    <citation type="submission" date="2022-06" db="EMBL/GenBank/DDBJ databases">
        <title>Genome sequencing of Brevibacillus sp. BB3-R1.</title>
        <authorList>
            <person name="Heo J."/>
            <person name="Lee D."/>
            <person name="Won M."/>
            <person name="Han B.-H."/>
            <person name="Hong S.-B."/>
            <person name="Kwon S.-W."/>
        </authorList>
    </citation>
    <scope>NUCLEOTIDE SEQUENCE</scope>
    <source>
        <strain evidence="3">BB3-R1</strain>
    </source>
</reference>
<organism evidence="3 4">
    <name type="scientific">Brevibacillus ruminantium</name>
    <dbReference type="NCBI Taxonomy" id="2950604"/>
    <lineage>
        <taxon>Bacteria</taxon>
        <taxon>Bacillati</taxon>
        <taxon>Bacillota</taxon>
        <taxon>Bacilli</taxon>
        <taxon>Bacillales</taxon>
        <taxon>Paenibacillaceae</taxon>
        <taxon>Brevibacillus</taxon>
    </lineage>
</organism>
<dbReference type="InterPro" id="IPR018873">
    <property type="entry name" value="KilA-N_DNA-bd_domain"/>
</dbReference>
<evidence type="ECO:0000313" key="4">
    <source>
        <dbReference type="Proteomes" id="UP001056500"/>
    </source>
</evidence>
<protein>
    <submittedName>
        <fullName evidence="3">Phage antirepressor KilAC domain-containing protein</fullName>
    </submittedName>
</protein>
<sequence>MGTVFKITGTTKVCGVIVPKIFGGFGEGKKAMLVKHIAEIHEKETKFVNQAINNNRKRFTDGVDILDLKGSQFEVDLVNHGIFNQNSLNRANNIYLLSERGYAKLLKIFDDELAWDKYEEILDGYFRMREEIEQGLNIPRDPQKFIALALVEANKLLEAKDIHIEKLEQKIEQDKPKLIFAEALETSEDTILIGDLAKLLKQNGVNIGPNRLFERLRQEGYLMKTKGDRWNTPTQRAMEMGLFEVKTTSITVPDGSVKVRKTTKVTGKGQIYFINKFKDGNVA</sequence>
<dbReference type="Proteomes" id="UP001056500">
    <property type="component" value="Chromosome"/>
</dbReference>
<dbReference type="EMBL" id="CP098755">
    <property type="protein sequence ID" value="USG63977.1"/>
    <property type="molecule type" value="Genomic_DNA"/>
</dbReference>
<dbReference type="Pfam" id="PF03374">
    <property type="entry name" value="ANT"/>
    <property type="match status" value="1"/>
</dbReference>
<name>A0ABY4WDG6_9BACL</name>
<evidence type="ECO:0000259" key="2">
    <source>
        <dbReference type="Pfam" id="PF10543"/>
    </source>
</evidence>
<dbReference type="RefSeq" id="WP_251871064.1">
    <property type="nucleotide sequence ID" value="NZ_CP098755.1"/>
</dbReference>
<accession>A0ABY4WDG6</accession>
<dbReference type="InterPro" id="IPR005039">
    <property type="entry name" value="Ant_C"/>
</dbReference>
<gene>
    <name evidence="3" type="ORF">NDK47_17665</name>
</gene>